<dbReference type="PANTHER" id="PTHR45566:SF1">
    <property type="entry name" value="HTH-TYPE TRANSCRIPTIONAL REGULATOR YHJB-RELATED"/>
    <property type="match status" value="1"/>
</dbReference>
<evidence type="ECO:0000259" key="5">
    <source>
        <dbReference type="PROSITE" id="PS50110"/>
    </source>
</evidence>
<feature type="domain" description="HTH luxR-type" evidence="4">
    <location>
        <begin position="148"/>
        <end position="213"/>
    </location>
</feature>
<proteinExistence type="predicted"/>
<evidence type="ECO:0000256" key="3">
    <source>
        <dbReference type="PROSITE-ProRule" id="PRU00169"/>
    </source>
</evidence>
<dbReference type="RefSeq" id="WP_269332800.1">
    <property type="nucleotide sequence ID" value="NZ_JAMZFT010000002.1"/>
</dbReference>
<dbReference type="SMART" id="SM00421">
    <property type="entry name" value="HTH_LUXR"/>
    <property type="match status" value="1"/>
</dbReference>
<dbReference type="PROSITE" id="PS50043">
    <property type="entry name" value="HTH_LUXR_2"/>
    <property type="match status" value="1"/>
</dbReference>
<dbReference type="Pfam" id="PF00196">
    <property type="entry name" value="GerE"/>
    <property type="match status" value="1"/>
</dbReference>
<dbReference type="InterPro" id="IPR000792">
    <property type="entry name" value="Tscrpt_reg_LuxR_C"/>
</dbReference>
<dbReference type="GO" id="GO:0003677">
    <property type="term" value="F:DNA binding"/>
    <property type="evidence" value="ECO:0007669"/>
    <property type="project" value="UniProtKB-KW"/>
</dbReference>
<evidence type="ECO:0000256" key="2">
    <source>
        <dbReference type="ARBA" id="ARBA00023125"/>
    </source>
</evidence>
<dbReference type="Proteomes" id="UP001055804">
    <property type="component" value="Unassembled WGS sequence"/>
</dbReference>
<dbReference type="Pfam" id="PF00072">
    <property type="entry name" value="Response_reg"/>
    <property type="match status" value="1"/>
</dbReference>
<keyword evidence="7" id="KW-1185">Reference proteome</keyword>
<dbReference type="Gene3D" id="3.40.50.2300">
    <property type="match status" value="1"/>
</dbReference>
<dbReference type="EMBL" id="JAMZFT010000002">
    <property type="protein sequence ID" value="MCP1336858.1"/>
    <property type="molecule type" value="Genomic_DNA"/>
</dbReference>
<dbReference type="InterPro" id="IPR051015">
    <property type="entry name" value="EvgA-like"/>
</dbReference>
<dbReference type="GO" id="GO:0000160">
    <property type="term" value="P:phosphorelay signal transduction system"/>
    <property type="evidence" value="ECO:0007669"/>
    <property type="project" value="InterPro"/>
</dbReference>
<dbReference type="PRINTS" id="PR00038">
    <property type="entry name" value="HTHLUXR"/>
</dbReference>
<protein>
    <submittedName>
        <fullName evidence="6">Response regulator transcription factor</fullName>
    </submittedName>
</protein>
<dbReference type="GO" id="GO:0006355">
    <property type="term" value="P:regulation of DNA-templated transcription"/>
    <property type="evidence" value="ECO:0007669"/>
    <property type="project" value="InterPro"/>
</dbReference>
<dbReference type="InterPro" id="IPR001789">
    <property type="entry name" value="Sig_transdc_resp-reg_receiver"/>
</dbReference>
<feature type="modified residue" description="4-aspartylphosphate" evidence="3">
    <location>
        <position position="60"/>
    </location>
</feature>
<dbReference type="PANTHER" id="PTHR45566">
    <property type="entry name" value="HTH-TYPE TRANSCRIPTIONAL REGULATOR YHJB-RELATED"/>
    <property type="match status" value="1"/>
</dbReference>
<dbReference type="PROSITE" id="PS50110">
    <property type="entry name" value="RESPONSE_REGULATORY"/>
    <property type="match status" value="1"/>
</dbReference>
<dbReference type="CDD" id="cd17535">
    <property type="entry name" value="REC_NarL-like"/>
    <property type="match status" value="1"/>
</dbReference>
<gene>
    <name evidence="6" type="ORF">NJQ99_10595</name>
</gene>
<keyword evidence="1 3" id="KW-0597">Phosphoprotein</keyword>
<reference evidence="6" key="1">
    <citation type="submission" date="2022-06" db="EMBL/GenBank/DDBJ databases">
        <title>Isolation and Genomics of Futiania mangrovii gen. nov., sp. nov., a Rare and Metabolically-versatile member in the Class Alphaproteobacteria.</title>
        <authorList>
            <person name="Liu L."/>
            <person name="Huang W.-C."/>
            <person name="Pan J."/>
            <person name="Li J."/>
            <person name="Huang Y."/>
            <person name="Du H."/>
            <person name="Liu Y."/>
            <person name="Li M."/>
        </authorList>
    </citation>
    <scope>NUCLEOTIDE SEQUENCE</scope>
    <source>
        <strain evidence="6">FT118</strain>
    </source>
</reference>
<feature type="domain" description="Response regulatory" evidence="5">
    <location>
        <begin position="8"/>
        <end position="125"/>
    </location>
</feature>
<evidence type="ECO:0000313" key="7">
    <source>
        <dbReference type="Proteomes" id="UP001055804"/>
    </source>
</evidence>
<evidence type="ECO:0000313" key="6">
    <source>
        <dbReference type="EMBL" id="MCP1336858.1"/>
    </source>
</evidence>
<dbReference type="PROSITE" id="PS00622">
    <property type="entry name" value="HTH_LUXR_1"/>
    <property type="match status" value="1"/>
</dbReference>
<dbReference type="InterPro" id="IPR016032">
    <property type="entry name" value="Sig_transdc_resp-reg_C-effctor"/>
</dbReference>
<keyword evidence="2" id="KW-0238">DNA-binding</keyword>
<evidence type="ECO:0000256" key="1">
    <source>
        <dbReference type="ARBA" id="ARBA00022553"/>
    </source>
</evidence>
<dbReference type="InterPro" id="IPR011006">
    <property type="entry name" value="CheY-like_superfamily"/>
</dbReference>
<sequence>MTDADQVTILIADDHPLFRGALAQAIASRIAGAQVLEAEDFGAAQRILDTRPGLDLCLLDINMPGMRGFTGLLYVRAQYPDIPVMIVSAIEDEEVIRAAFDYGAAGYIPKSLSVNEIGTGIRAVLDGESWLPPGVDLAGGEAGESADLAERLASLTPQQVRVLMLLSEGKLNKQIAYELSISEATVKAHVSAILQKLGVNSRTQAVIIAGRMAVEDKALSAARDSAIHRQT</sequence>
<organism evidence="6 7">
    <name type="scientific">Futiania mangrovi</name>
    <dbReference type="NCBI Taxonomy" id="2959716"/>
    <lineage>
        <taxon>Bacteria</taxon>
        <taxon>Pseudomonadati</taxon>
        <taxon>Pseudomonadota</taxon>
        <taxon>Alphaproteobacteria</taxon>
        <taxon>Futianiales</taxon>
        <taxon>Futianiaceae</taxon>
        <taxon>Futiania</taxon>
    </lineage>
</organism>
<dbReference type="InterPro" id="IPR058245">
    <property type="entry name" value="NreC/VraR/RcsB-like_REC"/>
</dbReference>
<dbReference type="SUPFAM" id="SSF52172">
    <property type="entry name" value="CheY-like"/>
    <property type="match status" value="1"/>
</dbReference>
<dbReference type="SUPFAM" id="SSF46894">
    <property type="entry name" value="C-terminal effector domain of the bipartite response regulators"/>
    <property type="match status" value="1"/>
</dbReference>
<dbReference type="SMART" id="SM00448">
    <property type="entry name" value="REC"/>
    <property type="match status" value="1"/>
</dbReference>
<name>A0A9J6PLD6_9PROT</name>
<dbReference type="CDD" id="cd06170">
    <property type="entry name" value="LuxR_C_like"/>
    <property type="match status" value="1"/>
</dbReference>
<comment type="caution">
    <text evidence="6">The sequence shown here is derived from an EMBL/GenBank/DDBJ whole genome shotgun (WGS) entry which is preliminary data.</text>
</comment>
<accession>A0A9J6PLD6</accession>
<dbReference type="AlphaFoldDB" id="A0A9J6PLD6"/>
<evidence type="ECO:0000259" key="4">
    <source>
        <dbReference type="PROSITE" id="PS50043"/>
    </source>
</evidence>